<keyword evidence="3" id="KW-1185">Reference proteome</keyword>
<name>A0ABW4FXA8_9PSEU</name>
<feature type="region of interest" description="Disordered" evidence="1">
    <location>
        <begin position="1"/>
        <end position="23"/>
    </location>
</feature>
<dbReference type="EMBL" id="JBHUCP010000050">
    <property type="protein sequence ID" value="MFD1535150.1"/>
    <property type="molecule type" value="Genomic_DNA"/>
</dbReference>
<feature type="region of interest" description="Disordered" evidence="1">
    <location>
        <begin position="71"/>
        <end position="94"/>
    </location>
</feature>
<evidence type="ECO:0000313" key="3">
    <source>
        <dbReference type="Proteomes" id="UP001597145"/>
    </source>
</evidence>
<evidence type="ECO:0000313" key="2">
    <source>
        <dbReference type="EMBL" id="MFD1535150.1"/>
    </source>
</evidence>
<dbReference type="Proteomes" id="UP001597145">
    <property type="component" value="Unassembled WGS sequence"/>
</dbReference>
<protein>
    <recommendedName>
        <fullName evidence="4">Superfamily III holin-X</fullName>
    </recommendedName>
</protein>
<gene>
    <name evidence="2" type="ORF">ACFSCY_37660</name>
</gene>
<reference evidence="3" key="1">
    <citation type="journal article" date="2019" name="Int. J. Syst. Evol. Microbiol.">
        <title>The Global Catalogue of Microorganisms (GCM) 10K type strain sequencing project: providing services to taxonomists for standard genome sequencing and annotation.</title>
        <authorList>
            <consortium name="The Broad Institute Genomics Platform"/>
            <consortium name="The Broad Institute Genome Sequencing Center for Infectious Disease"/>
            <person name="Wu L."/>
            <person name="Ma J."/>
        </authorList>
    </citation>
    <scope>NUCLEOTIDE SEQUENCE [LARGE SCALE GENOMIC DNA]</scope>
    <source>
        <strain evidence="3">JCM 12165</strain>
    </source>
</reference>
<feature type="compositionally biased region" description="Basic and acidic residues" evidence="1">
    <location>
        <begin position="83"/>
        <end position="92"/>
    </location>
</feature>
<comment type="caution">
    <text evidence="2">The sequence shown here is derived from an EMBL/GenBank/DDBJ whole genome shotgun (WGS) entry which is preliminary data.</text>
</comment>
<evidence type="ECO:0008006" key="4">
    <source>
        <dbReference type="Google" id="ProtNLM"/>
    </source>
</evidence>
<accession>A0ABW4FXA8</accession>
<dbReference type="RefSeq" id="WP_343984411.1">
    <property type="nucleotide sequence ID" value="NZ_BAAAJG010000021.1"/>
</dbReference>
<organism evidence="2 3">
    <name type="scientific">Pseudonocardia aurantiaca</name>
    <dbReference type="NCBI Taxonomy" id="75290"/>
    <lineage>
        <taxon>Bacteria</taxon>
        <taxon>Bacillati</taxon>
        <taxon>Actinomycetota</taxon>
        <taxon>Actinomycetes</taxon>
        <taxon>Pseudonocardiales</taxon>
        <taxon>Pseudonocardiaceae</taxon>
        <taxon>Pseudonocardia</taxon>
    </lineage>
</organism>
<sequence>MANTVTRAAERTTGGAQQAGRELGHRVAGGAARKMMSEAGSVVLGAVVDMAVSRVDRVADRLDGVAESGAGLREALTGRPAPRRSDRKDAKKTGTAIRARMGAAFSLVVASAVKLLQFL</sequence>
<proteinExistence type="predicted"/>
<evidence type="ECO:0000256" key="1">
    <source>
        <dbReference type="SAM" id="MobiDB-lite"/>
    </source>
</evidence>